<sequence>MADYRHNLNTKEPIVNSESAPNPDTMADASADLPPTPDGGEGLMGLTNVEPSPVEETPAEFKEDYFPATEPQRTSTLGLGNHGPAYYLSRIQRYSSYAFTVFSSFHIANVSLIPLLTRSVPESNRYLLLTRPYYQSTLTEPLLVALPLLVHVSSGIALRLYRRRQTLRRHGAETTGDRKRIPWPSLSGTSALGYALVPLASFHVLTTRIMPLYMHGDNSMINLSYIAHGFHLYPIVSFAGFTALVGVGVWHVVWGAARWLDWVPSQVRDTDSRRHLRKKRRWYGINSVSALVAGVWLAGGLGIVGGVGR</sequence>
<name>A0A1Y1Y3Z8_9PLEO</name>
<dbReference type="Proteomes" id="UP000193144">
    <property type="component" value="Unassembled WGS sequence"/>
</dbReference>
<feature type="transmembrane region" description="Helical" evidence="2">
    <location>
        <begin position="225"/>
        <end position="250"/>
    </location>
</feature>
<dbReference type="Pfam" id="PF07950">
    <property type="entry name" value="MCP1_TM"/>
    <property type="match status" value="1"/>
</dbReference>
<feature type="transmembrane region" description="Helical" evidence="2">
    <location>
        <begin position="142"/>
        <end position="161"/>
    </location>
</feature>
<dbReference type="InterPro" id="IPR039960">
    <property type="entry name" value="MCP1"/>
</dbReference>
<evidence type="ECO:0000256" key="2">
    <source>
        <dbReference type="SAM" id="Phobius"/>
    </source>
</evidence>
<dbReference type="EMBL" id="MCFA01000373">
    <property type="protein sequence ID" value="ORX92703.1"/>
    <property type="molecule type" value="Genomic_DNA"/>
</dbReference>
<dbReference type="STRING" id="1231657.A0A1Y1Y3Z8"/>
<evidence type="ECO:0000259" key="3">
    <source>
        <dbReference type="Pfam" id="PF07950"/>
    </source>
</evidence>
<organism evidence="4 5">
    <name type="scientific">Clohesyomyces aquaticus</name>
    <dbReference type="NCBI Taxonomy" id="1231657"/>
    <lineage>
        <taxon>Eukaryota</taxon>
        <taxon>Fungi</taxon>
        <taxon>Dikarya</taxon>
        <taxon>Ascomycota</taxon>
        <taxon>Pezizomycotina</taxon>
        <taxon>Dothideomycetes</taxon>
        <taxon>Pleosporomycetidae</taxon>
        <taxon>Pleosporales</taxon>
        <taxon>Lindgomycetaceae</taxon>
        <taxon>Clohesyomyces</taxon>
    </lineage>
</organism>
<dbReference type="AlphaFoldDB" id="A0A1Y1Y3Z8"/>
<keyword evidence="2" id="KW-0472">Membrane</keyword>
<dbReference type="OrthoDB" id="10259513at2759"/>
<proteinExistence type="predicted"/>
<feature type="transmembrane region" description="Helical" evidence="2">
    <location>
        <begin position="282"/>
        <end position="304"/>
    </location>
</feature>
<gene>
    <name evidence="4" type="ORF">BCR34DRAFT_594832</name>
</gene>
<accession>A0A1Y1Y3Z8</accession>
<dbReference type="GO" id="GO:0055088">
    <property type="term" value="P:lipid homeostasis"/>
    <property type="evidence" value="ECO:0007669"/>
    <property type="project" value="InterPro"/>
</dbReference>
<evidence type="ECO:0000313" key="4">
    <source>
        <dbReference type="EMBL" id="ORX92703.1"/>
    </source>
</evidence>
<dbReference type="InterPro" id="IPR012472">
    <property type="entry name" value="MCP1_TM"/>
</dbReference>
<comment type="caution">
    <text evidence="4">The sequence shown here is derived from an EMBL/GenBank/DDBJ whole genome shotgun (WGS) entry which is preliminary data.</text>
</comment>
<protein>
    <recommendedName>
        <fullName evidence="3">Mitochondrial adapter protein MCP1 transmembrane domain-containing protein</fullName>
    </recommendedName>
</protein>
<dbReference type="GO" id="GO:0005741">
    <property type="term" value="C:mitochondrial outer membrane"/>
    <property type="evidence" value="ECO:0007669"/>
    <property type="project" value="TreeGrafter"/>
</dbReference>
<feature type="transmembrane region" description="Helical" evidence="2">
    <location>
        <begin position="97"/>
        <end position="117"/>
    </location>
</feature>
<dbReference type="PANTHER" id="PTHR38409:SF1">
    <property type="entry name" value="MITOCHONDRIAL ADAPTER PROTEIN MCP1"/>
    <property type="match status" value="1"/>
</dbReference>
<feature type="region of interest" description="Disordered" evidence="1">
    <location>
        <begin position="1"/>
        <end position="42"/>
    </location>
</feature>
<evidence type="ECO:0000256" key="1">
    <source>
        <dbReference type="SAM" id="MobiDB-lite"/>
    </source>
</evidence>
<feature type="domain" description="Mitochondrial adapter protein MCP1 transmembrane" evidence="3">
    <location>
        <begin position="198"/>
        <end position="307"/>
    </location>
</feature>
<keyword evidence="2" id="KW-1133">Transmembrane helix</keyword>
<dbReference type="GO" id="GO:0007005">
    <property type="term" value="P:mitochondrion organization"/>
    <property type="evidence" value="ECO:0007669"/>
    <property type="project" value="TreeGrafter"/>
</dbReference>
<evidence type="ECO:0000313" key="5">
    <source>
        <dbReference type="Proteomes" id="UP000193144"/>
    </source>
</evidence>
<feature type="transmembrane region" description="Helical" evidence="2">
    <location>
        <begin position="181"/>
        <end position="205"/>
    </location>
</feature>
<keyword evidence="5" id="KW-1185">Reference proteome</keyword>
<reference evidence="4 5" key="1">
    <citation type="submission" date="2016-07" db="EMBL/GenBank/DDBJ databases">
        <title>Pervasive Adenine N6-methylation of Active Genes in Fungi.</title>
        <authorList>
            <consortium name="DOE Joint Genome Institute"/>
            <person name="Mondo S.J."/>
            <person name="Dannebaum R.O."/>
            <person name="Kuo R.C."/>
            <person name="Labutti K."/>
            <person name="Haridas S."/>
            <person name="Kuo A."/>
            <person name="Salamov A."/>
            <person name="Ahrendt S.R."/>
            <person name="Lipzen A."/>
            <person name="Sullivan W."/>
            <person name="Andreopoulos W.B."/>
            <person name="Clum A."/>
            <person name="Lindquist E."/>
            <person name="Daum C."/>
            <person name="Ramamoorthy G.K."/>
            <person name="Gryganskyi A."/>
            <person name="Culley D."/>
            <person name="Magnuson J.K."/>
            <person name="James T.Y."/>
            <person name="O'Malley M.A."/>
            <person name="Stajich J.E."/>
            <person name="Spatafora J.W."/>
            <person name="Visel A."/>
            <person name="Grigoriev I.V."/>
        </authorList>
    </citation>
    <scope>NUCLEOTIDE SEQUENCE [LARGE SCALE GENOMIC DNA]</scope>
    <source>
        <strain evidence="4 5">CBS 115471</strain>
    </source>
</reference>
<keyword evidence="2" id="KW-0812">Transmembrane</keyword>
<dbReference type="PANTHER" id="PTHR38409">
    <property type="entry name" value="MDM10-COMPLEMENTING PROTEIN 1"/>
    <property type="match status" value="1"/>
</dbReference>